<dbReference type="InterPro" id="IPR018638">
    <property type="entry name" value="DUF2061_membrane"/>
</dbReference>
<evidence type="ECO:0000313" key="3">
    <source>
        <dbReference type="Proteomes" id="UP000009049"/>
    </source>
</evidence>
<feature type="domain" description="DUF2061" evidence="1">
    <location>
        <begin position="11"/>
        <end position="61"/>
    </location>
</feature>
<evidence type="ECO:0000259" key="1">
    <source>
        <dbReference type="Pfam" id="PF09834"/>
    </source>
</evidence>
<keyword evidence="3" id="KW-1185">Reference proteome</keyword>
<accession>A4CKA9</accession>
<feature type="domain" description="DUF2061" evidence="1">
    <location>
        <begin position="74"/>
        <end position="124"/>
    </location>
</feature>
<name>A4CKA9_ROBBH</name>
<dbReference type="STRING" id="313596.RB2501_13309"/>
<dbReference type="EMBL" id="CP001712">
    <property type="protein sequence ID" value="EAR15308.1"/>
    <property type="molecule type" value="Genomic_DNA"/>
</dbReference>
<reference evidence="2 3" key="1">
    <citation type="journal article" date="2009" name="J. Bacteriol.">
        <title>Complete genome sequence of Robiginitalea biformata HTCC2501.</title>
        <authorList>
            <person name="Oh H.M."/>
            <person name="Giovannoni S.J."/>
            <person name="Lee K."/>
            <person name="Ferriera S."/>
            <person name="Johnson J."/>
            <person name="Cho J.C."/>
        </authorList>
    </citation>
    <scope>NUCLEOTIDE SEQUENCE [LARGE SCALE GENOMIC DNA]</scope>
    <source>
        <strain evidence="3">ATCC BAA-864 / HTCC2501 / KCTC 12146</strain>
    </source>
</reference>
<proteinExistence type="predicted"/>
<dbReference type="HOGENOM" id="CLU_1802003_0_0_10"/>
<sequence>MATDSSYKRHIAKTVTWRAVGTVDTIIISWIITGNPFTGLKIGFTEVITKMVLYYLHERVWFRISMPESRKRHLLKTVSWRMIGTLDTMLLAWLISGNALTGVKIGLVEVVTKMALYYLHERAWYKTNYGLNRRSNKEFK</sequence>
<gene>
    <name evidence="2" type="ordered locus">RB2501_13309</name>
</gene>
<dbReference type="Pfam" id="PF09834">
    <property type="entry name" value="DUF2061"/>
    <property type="match status" value="2"/>
</dbReference>
<dbReference type="AlphaFoldDB" id="A4CKA9"/>
<organism evidence="2 3">
    <name type="scientific">Robiginitalea biformata (strain ATCC BAA-864 / DSM 15991 / KCTC 12146 / HTCC2501)</name>
    <dbReference type="NCBI Taxonomy" id="313596"/>
    <lineage>
        <taxon>Bacteria</taxon>
        <taxon>Pseudomonadati</taxon>
        <taxon>Bacteroidota</taxon>
        <taxon>Flavobacteriia</taxon>
        <taxon>Flavobacteriales</taxon>
        <taxon>Flavobacteriaceae</taxon>
        <taxon>Robiginitalea</taxon>
    </lineage>
</organism>
<dbReference type="OrthoDB" id="197461at2"/>
<dbReference type="eggNOG" id="COG3205">
    <property type="taxonomic scope" value="Bacteria"/>
</dbReference>
<protein>
    <recommendedName>
        <fullName evidence="1">DUF2061 domain-containing protein</fullName>
    </recommendedName>
</protein>
<dbReference type="Proteomes" id="UP000009049">
    <property type="component" value="Chromosome"/>
</dbReference>
<dbReference type="RefSeq" id="WP_015754625.1">
    <property type="nucleotide sequence ID" value="NC_013222.1"/>
</dbReference>
<dbReference type="KEGG" id="rbi:RB2501_13309"/>
<evidence type="ECO:0000313" key="2">
    <source>
        <dbReference type="EMBL" id="EAR15308.1"/>
    </source>
</evidence>